<comment type="caution">
    <text evidence="2">The sequence shown here is derived from an EMBL/GenBank/DDBJ whole genome shotgun (WGS) entry which is preliminary data.</text>
</comment>
<proteinExistence type="predicted"/>
<gene>
    <name evidence="2" type="ORF">C6P37_11060</name>
</gene>
<protein>
    <submittedName>
        <fullName evidence="2">Uncharacterized protein</fullName>
    </submittedName>
</protein>
<sequence>MPTNLLRIPGKNIWANRRNGSRPIRRKNRFPAAKQPGNGTVIPANEPKAAPGIERIGRPLIARLRKSTGDFLCDGGSGLPQNGVRRVSQGSFQRPCAKNRPAGTAAGNKPTPKKQNITGPVIIGYLRQEKTGARKTLFGLCGHRPFPGLFFGHVGKVF</sequence>
<feature type="region of interest" description="Disordered" evidence="1">
    <location>
        <begin position="16"/>
        <end position="47"/>
    </location>
</feature>
<dbReference type="AlphaFoldDB" id="A0A3E0K339"/>
<accession>A0A3E0K339</accession>
<evidence type="ECO:0000313" key="3">
    <source>
        <dbReference type="Proteomes" id="UP000257014"/>
    </source>
</evidence>
<evidence type="ECO:0000256" key="1">
    <source>
        <dbReference type="SAM" id="MobiDB-lite"/>
    </source>
</evidence>
<dbReference type="EMBL" id="QEWE01000020">
    <property type="protein sequence ID" value="REJ27638.1"/>
    <property type="molecule type" value="Genomic_DNA"/>
</dbReference>
<reference evidence="2 3" key="1">
    <citation type="submission" date="2018-03" db="EMBL/GenBank/DDBJ databases">
        <authorList>
            <person name="Keele B.F."/>
        </authorList>
    </citation>
    <scope>NUCLEOTIDE SEQUENCE [LARGE SCALE GENOMIC DNA]</scope>
    <source>
        <strain evidence="2">ZCTH4_d</strain>
    </source>
</reference>
<dbReference type="Proteomes" id="UP000257014">
    <property type="component" value="Unassembled WGS sequence"/>
</dbReference>
<name>A0A3E0K339_9BACI</name>
<organism evidence="2 3">
    <name type="scientific">Caldibacillus debilis</name>
    <dbReference type="NCBI Taxonomy" id="301148"/>
    <lineage>
        <taxon>Bacteria</taxon>
        <taxon>Bacillati</taxon>
        <taxon>Bacillota</taxon>
        <taxon>Bacilli</taxon>
        <taxon>Bacillales</taxon>
        <taxon>Bacillaceae</taxon>
        <taxon>Caldibacillus</taxon>
    </lineage>
</organism>
<feature type="compositionally biased region" description="Basic residues" evidence="1">
    <location>
        <begin position="19"/>
        <end position="29"/>
    </location>
</feature>
<evidence type="ECO:0000313" key="2">
    <source>
        <dbReference type="EMBL" id="REJ27638.1"/>
    </source>
</evidence>
<feature type="region of interest" description="Disordered" evidence="1">
    <location>
        <begin position="75"/>
        <end position="116"/>
    </location>
</feature>